<evidence type="ECO:0000256" key="3">
    <source>
        <dbReference type="ARBA" id="ARBA00022475"/>
    </source>
</evidence>
<keyword evidence="8" id="KW-1185">Reference proteome</keyword>
<dbReference type="InterPro" id="IPR050957">
    <property type="entry name" value="BMP_lipoprotein"/>
</dbReference>
<evidence type="ECO:0000256" key="6">
    <source>
        <dbReference type="ARBA" id="ARBA00023288"/>
    </source>
</evidence>
<dbReference type="Proteomes" id="UP000254912">
    <property type="component" value="Unassembled WGS sequence"/>
</dbReference>
<dbReference type="InterPro" id="IPR028082">
    <property type="entry name" value="Peripla_BP_I"/>
</dbReference>
<organism evidence="7 8">
    <name type="scientific">Weissella soli</name>
    <dbReference type="NCBI Taxonomy" id="155866"/>
    <lineage>
        <taxon>Bacteria</taxon>
        <taxon>Bacillati</taxon>
        <taxon>Bacillota</taxon>
        <taxon>Bacilli</taxon>
        <taxon>Lactobacillales</taxon>
        <taxon>Lactobacillaceae</taxon>
        <taxon>Weissella</taxon>
    </lineage>
</organism>
<dbReference type="KEGG" id="wso:WSWS_01021"/>
<keyword evidence="5" id="KW-0472">Membrane</keyword>
<evidence type="ECO:0000313" key="7">
    <source>
        <dbReference type="EMBL" id="RDL12215.1"/>
    </source>
</evidence>
<dbReference type="PANTHER" id="PTHR34296">
    <property type="entry name" value="TRANSCRIPTIONAL ACTIVATOR PROTEIN MED"/>
    <property type="match status" value="1"/>
</dbReference>
<comment type="subcellular location">
    <subcellularLocation>
        <location evidence="1">Cell membrane</location>
        <topology evidence="1">Lipid-anchor</topology>
    </subcellularLocation>
</comment>
<dbReference type="PANTHER" id="PTHR34296:SF2">
    <property type="entry name" value="ABC TRANSPORTER GUANOSINE-BINDING PROTEIN NUPN"/>
    <property type="match status" value="1"/>
</dbReference>
<accession>A0A288QBM6</accession>
<evidence type="ECO:0000256" key="4">
    <source>
        <dbReference type="ARBA" id="ARBA00022729"/>
    </source>
</evidence>
<dbReference type="CDD" id="cd06354">
    <property type="entry name" value="PBP1_PrnA-like"/>
    <property type="match status" value="1"/>
</dbReference>
<protein>
    <submittedName>
        <fullName evidence="7">Nucleoside-binding protein</fullName>
    </submittedName>
</protein>
<dbReference type="EMBL" id="QRAS01000001">
    <property type="protein sequence ID" value="RDL12215.1"/>
    <property type="molecule type" value="Genomic_DNA"/>
</dbReference>
<proteinExistence type="inferred from homology"/>
<keyword evidence="4" id="KW-0732">Signal</keyword>
<evidence type="ECO:0000256" key="5">
    <source>
        <dbReference type="ARBA" id="ARBA00023136"/>
    </source>
</evidence>
<dbReference type="Gene3D" id="3.40.50.2300">
    <property type="match status" value="2"/>
</dbReference>
<dbReference type="SUPFAM" id="SSF53822">
    <property type="entry name" value="Periplasmic binding protein-like I"/>
    <property type="match status" value="1"/>
</dbReference>
<gene>
    <name evidence="7" type="ORF">DFP99_0650</name>
</gene>
<dbReference type="Pfam" id="PF02608">
    <property type="entry name" value="Bmp"/>
    <property type="match status" value="1"/>
</dbReference>
<name>A0A288QBM6_9LACO</name>
<sequence>MNRSTKLAAGIAAVIVVAGGVYYATQSGNSTNKKFSVAMVTDAPGNIDDHSFSEAAWSGLKAWGKENGVKKGVNGYDYFISKTKADFTPNFNQAVASKFDLVAGIGFDLQAAVEKAAKAHPKTKFALVDAEANSKLKNVQSLMFNSEESSYLTGVAAATKAKELGDTTVGFIGGMKGPVVGRFEYGFRLGVASVDKNIKVDAVYANSYADPAKGQLIANAMMADGVHVINHVSGGTGNGAFTAVKQHDQTLAADSKDKAYMIGVDIDQSAQGKYTSKDGKAANFTLTSSLTNVGRGLQLSANAAKAGKFQGGKVTYYGLKEGGVSVIKKNLDTKTKAAVNKAEKALKDGSIKLKYNNQYAK</sequence>
<dbReference type="GO" id="GO:0005886">
    <property type="term" value="C:plasma membrane"/>
    <property type="evidence" value="ECO:0007669"/>
    <property type="project" value="UniProtKB-SubCell"/>
</dbReference>
<dbReference type="GeneID" id="94546212"/>
<dbReference type="AlphaFoldDB" id="A0A288QBM6"/>
<reference evidence="7 8" key="1">
    <citation type="submission" date="2018-07" db="EMBL/GenBank/DDBJ databases">
        <title>Genomic Encyclopedia of Type Strains, Phase III (KMG-III): the genomes of soil and plant-associated and newly described type strains.</title>
        <authorList>
            <person name="Whitman W."/>
        </authorList>
    </citation>
    <scope>NUCLEOTIDE SEQUENCE [LARGE SCALE GENOMIC DNA]</scope>
    <source>
        <strain evidence="7 8">CECT 7031</strain>
    </source>
</reference>
<keyword evidence="3" id="KW-1003">Cell membrane</keyword>
<dbReference type="RefSeq" id="WP_070230263.1">
    <property type="nucleotide sequence ID" value="NZ_BJYO01000002.1"/>
</dbReference>
<evidence type="ECO:0000313" key="8">
    <source>
        <dbReference type="Proteomes" id="UP000254912"/>
    </source>
</evidence>
<comment type="caution">
    <text evidence="7">The sequence shown here is derived from an EMBL/GenBank/DDBJ whole genome shotgun (WGS) entry which is preliminary data.</text>
</comment>
<dbReference type="InterPro" id="IPR003760">
    <property type="entry name" value="PnrA-like"/>
</dbReference>
<evidence type="ECO:0000256" key="2">
    <source>
        <dbReference type="ARBA" id="ARBA00008610"/>
    </source>
</evidence>
<evidence type="ECO:0000256" key="1">
    <source>
        <dbReference type="ARBA" id="ARBA00004193"/>
    </source>
</evidence>
<keyword evidence="6" id="KW-0449">Lipoprotein</keyword>
<comment type="similarity">
    <text evidence="2">Belongs to the BMP lipoprotein family.</text>
</comment>